<organism evidence="1 2">
    <name type="scientific">Zymobacter palmae</name>
    <dbReference type="NCBI Taxonomy" id="33074"/>
    <lineage>
        <taxon>Bacteria</taxon>
        <taxon>Pseudomonadati</taxon>
        <taxon>Pseudomonadota</taxon>
        <taxon>Gammaproteobacteria</taxon>
        <taxon>Oceanospirillales</taxon>
        <taxon>Halomonadaceae</taxon>
        <taxon>Zymobacter group</taxon>
        <taxon>Zymobacter</taxon>
    </lineage>
</organism>
<dbReference type="Pfam" id="PF05258">
    <property type="entry name" value="DciA"/>
    <property type="match status" value="1"/>
</dbReference>
<name>A0A348HDI1_9GAMM</name>
<dbReference type="Proteomes" id="UP000267342">
    <property type="component" value="Chromosome"/>
</dbReference>
<evidence type="ECO:0000313" key="2">
    <source>
        <dbReference type="Proteomes" id="UP000267342"/>
    </source>
</evidence>
<proteinExistence type="predicted"/>
<dbReference type="EMBL" id="AP018933">
    <property type="protein sequence ID" value="BBG29683.1"/>
    <property type="molecule type" value="Genomic_DNA"/>
</dbReference>
<dbReference type="KEGG" id="zpl:ZBT109_0910"/>
<reference evidence="1 2" key="1">
    <citation type="submission" date="2018-09" db="EMBL/GenBank/DDBJ databases">
        <title>Zymobacter palmae IAM14233 (=T109) whole genome analysis.</title>
        <authorList>
            <person name="Yanase H."/>
        </authorList>
    </citation>
    <scope>NUCLEOTIDE SEQUENCE [LARGE SCALE GENOMIC DNA]</scope>
    <source>
        <strain evidence="1 2">IAM14233</strain>
    </source>
</reference>
<protein>
    <submittedName>
        <fullName evidence="1">Uncharacterized protein conserved in bacteria</fullName>
    </submittedName>
</protein>
<gene>
    <name evidence="1" type="ORF">ZBT109_0910</name>
</gene>
<dbReference type="STRING" id="1123510.GCA_000620025_02273"/>
<sequence>MSIKARKSRAQPIAQLLSSPRHGIGSLMNSAHLIEQAQRQLDRVLPDEMKDHVMVGGHHDGQLTLLTDRAVWLTWLRFERVRLLQVITSVRGLEDILRLNFKVRPLRKTRAPLVQKRILSEQAAEHITACAHDIEDPALQKALQRLAAHAAPPPQD</sequence>
<dbReference type="AlphaFoldDB" id="A0A348HDI1"/>
<dbReference type="RefSeq" id="WP_027705337.1">
    <property type="nucleotide sequence ID" value="NZ_AP018933.1"/>
</dbReference>
<dbReference type="InterPro" id="IPR007922">
    <property type="entry name" value="DciA-like"/>
</dbReference>
<keyword evidence="2" id="KW-1185">Reference proteome</keyword>
<accession>A0A348HDI1</accession>
<evidence type="ECO:0000313" key="1">
    <source>
        <dbReference type="EMBL" id="BBG29683.1"/>
    </source>
</evidence>
<dbReference type="OrthoDB" id="5767011at2"/>